<evidence type="ECO:0000313" key="6">
    <source>
        <dbReference type="Proteomes" id="UP000053558"/>
    </source>
</evidence>
<evidence type="ECO:0000256" key="3">
    <source>
        <dbReference type="PROSITE-ProRule" id="PRU00221"/>
    </source>
</evidence>
<dbReference type="EMBL" id="JH711582">
    <property type="protein sequence ID" value="EIW78709.1"/>
    <property type="molecule type" value="Genomic_DNA"/>
</dbReference>
<dbReference type="KEGG" id="cput:CONPUDRAFT_145831"/>
<feature type="repeat" description="WD" evidence="3">
    <location>
        <begin position="402"/>
        <end position="438"/>
    </location>
</feature>
<dbReference type="AlphaFoldDB" id="A0A5M3MHK1"/>
<dbReference type="OMA" id="FESAECD"/>
<dbReference type="InterPro" id="IPR036322">
    <property type="entry name" value="WD40_repeat_dom_sf"/>
</dbReference>
<evidence type="ECO:0000256" key="1">
    <source>
        <dbReference type="ARBA" id="ARBA00022574"/>
    </source>
</evidence>
<keyword evidence="2" id="KW-0677">Repeat</keyword>
<protein>
    <submittedName>
        <fullName evidence="5">WD40 repeat-like protein</fullName>
    </submittedName>
</protein>
<evidence type="ECO:0000256" key="4">
    <source>
        <dbReference type="SAM" id="MobiDB-lite"/>
    </source>
</evidence>
<dbReference type="SUPFAM" id="SSF50978">
    <property type="entry name" value="WD40 repeat-like"/>
    <property type="match status" value="1"/>
</dbReference>
<dbReference type="InterPro" id="IPR001680">
    <property type="entry name" value="WD40_rpt"/>
</dbReference>
<organism evidence="5 6">
    <name type="scientific">Coniophora puteana (strain RWD-64-598)</name>
    <name type="common">Brown rot fungus</name>
    <dbReference type="NCBI Taxonomy" id="741705"/>
    <lineage>
        <taxon>Eukaryota</taxon>
        <taxon>Fungi</taxon>
        <taxon>Dikarya</taxon>
        <taxon>Basidiomycota</taxon>
        <taxon>Agaricomycotina</taxon>
        <taxon>Agaricomycetes</taxon>
        <taxon>Agaricomycetidae</taxon>
        <taxon>Boletales</taxon>
        <taxon>Coniophorineae</taxon>
        <taxon>Coniophoraceae</taxon>
        <taxon>Coniophora</taxon>
    </lineage>
</organism>
<dbReference type="Gene3D" id="2.130.10.10">
    <property type="entry name" value="YVTN repeat-like/Quinoprotein amine dehydrogenase"/>
    <property type="match status" value="1"/>
</dbReference>
<keyword evidence="1 3" id="KW-0853">WD repeat</keyword>
<dbReference type="InterPro" id="IPR015943">
    <property type="entry name" value="WD40/YVTN_repeat-like_dom_sf"/>
</dbReference>
<dbReference type="PANTHER" id="PTHR22847:SF637">
    <property type="entry name" value="WD REPEAT DOMAIN 5B"/>
    <property type="match status" value="1"/>
</dbReference>
<accession>A0A5M3MHK1</accession>
<feature type="compositionally biased region" description="Low complexity" evidence="4">
    <location>
        <begin position="269"/>
        <end position="288"/>
    </location>
</feature>
<feature type="repeat" description="WD" evidence="3">
    <location>
        <begin position="158"/>
        <end position="176"/>
    </location>
</feature>
<feature type="repeat" description="WD" evidence="3">
    <location>
        <begin position="221"/>
        <end position="255"/>
    </location>
</feature>
<dbReference type="GeneID" id="19202121"/>
<dbReference type="RefSeq" id="XP_007771690.1">
    <property type="nucleotide sequence ID" value="XM_007773500.1"/>
</dbReference>
<dbReference type="Proteomes" id="UP000053558">
    <property type="component" value="Unassembled WGS sequence"/>
</dbReference>
<name>A0A5M3MHK1_CONPW</name>
<dbReference type="PROSITE" id="PS50294">
    <property type="entry name" value="WD_REPEATS_REGION"/>
    <property type="match status" value="2"/>
</dbReference>
<proteinExistence type="predicted"/>
<gene>
    <name evidence="5" type="ORF">CONPUDRAFT_145831</name>
</gene>
<sequence length="438" mass="46005">MQYDLDNRNTLEEVFVQEGSDWYATFNPDVRRPMSVRQVQRYSHSSIVCSVKFSADASLLAVGIKDEVVLYDRPNNLKYSYPIPAPPPADDGEPKPNHARCVAISPDGTLLAAGSEDTYVRLWHIPTGSFLTTLVGHRGEVYGLAFSSTSPSTSTPSSPSETTLLSASADGTIHVWPLAPLYATDTDTGTNADTPSSKDGIQPLKVLVAPQSAEQRKPPVLTSVSVSPDGALVVGGSLDNAVRVWDLRSAGVVAEEGEVAQHPNRLKLNNNNNTSNNNSSSGGSSSAEPGAEAAAVYAAHFIPSVGGGFGGGSEWDVLSAGTDKALTLWKVSGEAGKIRGEGVKTLRGHRAAIACASVALVGRKIYAASGSTTGAQTDAPGAEASASVRMWDVKDGKTMFVLRGHRNTVTSVDLSKDGSLLVTGSGDCDVRVWEYSLS</sequence>
<dbReference type="CDD" id="cd00200">
    <property type="entry name" value="WD40"/>
    <property type="match status" value="1"/>
</dbReference>
<keyword evidence="6" id="KW-1185">Reference proteome</keyword>
<evidence type="ECO:0000256" key="2">
    <source>
        <dbReference type="ARBA" id="ARBA00022737"/>
    </source>
</evidence>
<feature type="repeat" description="WD" evidence="3">
    <location>
        <begin position="102"/>
        <end position="133"/>
    </location>
</feature>
<evidence type="ECO:0000313" key="5">
    <source>
        <dbReference type="EMBL" id="EIW78709.1"/>
    </source>
</evidence>
<dbReference type="Pfam" id="PF00400">
    <property type="entry name" value="WD40"/>
    <property type="match status" value="4"/>
</dbReference>
<dbReference type="PROSITE" id="PS50082">
    <property type="entry name" value="WD_REPEATS_2"/>
    <property type="match status" value="4"/>
</dbReference>
<dbReference type="PRINTS" id="PR00320">
    <property type="entry name" value="GPROTEINBRPT"/>
</dbReference>
<feature type="region of interest" description="Disordered" evidence="4">
    <location>
        <begin position="256"/>
        <end position="288"/>
    </location>
</feature>
<dbReference type="PANTHER" id="PTHR22847">
    <property type="entry name" value="WD40 REPEAT PROTEIN"/>
    <property type="match status" value="1"/>
</dbReference>
<dbReference type="InterPro" id="IPR019775">
    <property type="entry name" value="WD40_repeat_CS"/>
</dbReference>
<dbReference type="InterPro" id="IPR020472">
    <property type="entry name" value="WD40_PAC1"/>
</dbReference>
<dbReference type="GO" id="GO:1990234">
    <property type="term" value="C:transferase complex"/>
    <property type="evidence" value="ECO:0007669"/>
    <property type="project" value="UniProtKB-ARBA"/>
</dbReference>
<comment type="caution">
    <text evidence="5">The sequence shown here is derived from an EMBL/GenBank/DDBJ whole genome shotgun (WGS) entry which is preliminary data.</text>
</comment>
<dbReference type="SMART" id="SM00320">
    <property type="entry name" value="WD40"/>
    <property type="match status" value="7"/>
</dbReference>
<dbReference type="OrthoDB" id="17410at2759"/>
<reference evidence="6" key="1">
    <citation type="journal article" date="2012" name="Science">
        <title>The Paleozoic origin of enzymatic lignin decomposition reconstructed from 31 fungal genomes.</title>
        <authorList>
            <person name="Floudas D."/>
            <person name="Binder M."/>
            <person name="Riley R."/>
            <person name="Barry K."/>
            <person name="Blanchette R.A."/>
            <person name="Henrissat B."/>
            <person name="Martinez A.T."/>
            <person name="Otillar R."/>
            <person name="Spatafora J.W."/>
            <person name="Yadav J.S."/>
            <person name="Aerts A."/>
            <person name="Benoit I."/>
            <person name="Boyd A."/>
            <person name="Carlson A."/>
            <person name="Copeland A."/>
            <person name="Coutinho P.M."/>
            <person name="de Vries R.P."/>
            <person name="Ferreira P."/>
            <person name="Findley K."/>
            <person name="Foster B."/>
            <person name="Gaskell J."/>
            <person name="Glotzer D."/>
            <person name="Gorecki P."/>
            <person name="Heitman J."/>
            <person name="Hesse C."/>
            <person name="Hori C."/>
            <person name="Igarashi K."/>
            <person name="Jurgens J.A."/>
            <person name="Kallen N."/>
            <person name="Kersten P."/>
            <person name="Kohler A."/>
            <person name="Kuees U."/>
            <person name="Kumar T.K.A."/>
            <person name="Kuo A."/>
            <person name="LaButti K."/>
            <person name="Larrondo L.F."/>
            <person name="Lindquist E."/>
            <person name="Ling A."/>
            <person name="Lombard V."/>
            <person name="Lucas S."/>
            <person name="Lundell T."/>
            <person name="Martin R."/>
            <person name="McLaughlin D.J."/>
            <person name="Morgenstern I."/>
            <person name="Morin E."/>
            <person name="Murat C."/>
            <person name="Nagy L.G."/>
            <person name="Nolan M."/>
            <person name="Ohm R.A."/>
            <person name="Patyshakuliyeva A."/>
            <person name="Rokas A."/>
            <person name="Ruiz-Duenas F.J."/>
            <person name="Sabat G."/>
            <person name="Salamov A."/>
            <person name="Samejima M."/>
            <person name="Schmutz J."/>
            <person name="Slot J.C."/>
            <person name="St John F."/>
            <person name="Stenlid J."/>
            <person name="Sun H."/>
            <person name="Sun S."/>
            <person name="Syed K."/>
            <person name="Tsang A."/>
            <person name="Wiebenga A."/>
            <person name="Young D."/>
            <person name="Pisabarro A."/>
            <person name="Eastwood D.C."/>
            <person name="Martin F."/>
            <person name="Cullen D."/>
            <person name="Grigoriev I.V."/>
            <person name="Hibbett D.S."/>
        </authorList>
    </citation>
    <scope>NUCLEOTIDE SEQUENCE [LARGE SCALE GENOMIC DNA]</scope>
    <source>
        <strain evidence="6">RWD-64-598 SS2</strain>
    </source>
</reference>
<dbReference type="PROSITE" id="PS00678">
    <property type="entry name" value="WD_REPEATS_1"/>
    <property type="match status" value="1"/>
</dbReference>